<dbReference type="SMART" id="SM00360">
    <property type="entry name" value="RRM"/>
    <property type="match status" value="1"/>
</dbReference>
<dbReference type="PANTHER" id="PTHR15683">
    <property type="entry name" value="SCAFFOLD ATTACHMENT FACTOR B-RELATED"/>
    <property type="match status" value="1"/>
</dbReference>
<feature type="domain" description="RRM" evidence="5">
    <location>
        <begin position="107"/>
        <end position="185"/>
    </location>
</feature>
<protein>
    <recommendedName>
        <fullName evidence="5">RRM domain-containing protein</fullName>
    </recommendedName>
</protein>
<reference evidence="6" key="2">
    <citation type="submission" date="2021-01" db="UniProtKB">
        <authorList>
            <consortium name="EnsemblMetazoa"/>
        </authorList>
    </citation>
    <scope>IDENTIFICATION</scope>
</reference>
<proteinExistence type="predicted"/>
<evidence type="ECO:0000256" key="1">
    <source>
        <dbReference type="ARBA" id="ARBA00004123"/>
    </source>
</evidence>
<dbReference type="PANTHER" id="PTHR15683:SF8">
    <property type="entry name" value="SCAFFOLD ATTACHMENT FACTOR B, ISOFORM B"/>
    <property type="match status" value="1"/>
</dbReference>
<reference evidence="7" key="1">
    <citation type="submission" date="2015-02" db="EMBL/GenBank/DDBJ databases">
        <title>Genome sequencing for Strongylocentrotus purpuratus.</title>
        <authorList>
            <person name="Murali S."/>
            <person name="Liu Y."/>
            <person name="Vee V."/>
            <person name="English A."/>
            <person name="Wang M."/>
            <person name="Skinner E."/>
            <person name="Han Y."/>
            <person name="Muzny D.M."/>
            <person name="Worley K.C."/>
            <person name="Gibbs R.A."/>
        </authorList>
    </citation>
    <scope>NUCLEOTIDE SEQUENCE</scope>
</reference>
<feature type="compositionally biased region" description="Basic and acidic residues" evidence="4">
    <location>
        <begin position="207"/>
        <end position="219"/>
    </location>
</feature>
<feature type="compositionally biased region" description="Polar residues" evidence="4">
    <location>
        <begin position="17"/>
        <end position="32"/>
    </location>
</feature>
<dbReference type="GO" id="GO:0006357">
    <property type="term" value="P:regulation of transcription by RNA polymerase II"/>
    <property type="evidence" value="ECO:0000318"/>
    <property type="project" value="GO_Central"/>
</dbReference>
<evidence type="ECO:0000256" key="4">
    <source>
        <dbReference type="SAM" id="MobiDB-lite"/>
    </source>
</evidence>
<accession>A0A7M7NFE1</accession>
<dbReference type="InterPro" id="IPR035979">
    <property type="entry name" value="RBD_domain_sf"/>
</dbReference>
<dbReference type="PROSITE" id="PS50102">
    <property type="entry name" value="RRM"/>
    <property type="match status" value="1"/>
</dbReference>
<dbReference type="SUPFAM" id="SSF54928">
    <property type="entry name" value="RNA-binding domain, RBD"/>
    <property type="match status" value="1"/>
</dbReference>
<feature type="compositionally biased region" description="Basic and acidic residues" evidence="4">
    <location>
        <begin position="229"/>
        <end position="250"/>
    </location>
</feature>
<feature type="compositionally biased region" description="Basic and acidic residues" evidence="4">
    <location>
        <begin position="533"/>
        <end position="559"/>
    </location>
</feature>
<feature type="region of interest" description="Disordered" evidence="4">
    <location>
        <begin position="207"/>
        <end position="350"/>
    </location>
</feature>
<dbReference type="InterPro" id="IPR012677">
    <property type="entry name" value="Nucleotide-bd_a/b_plait_sf"/>
</dbReference>
<feature type="compositionally biased region" description="Basic and acidic residues" evidence="4">
    <location>
        <begin position="455"/>
        <end position="516"/>
    </location>
</feature>
<comment type="subcellular location">
    <subcellularLocation>
        <location evidence="1">Nucleus</location>
    </subcellularLocation>
</comment>
<dbReference type="EnsemblMetazoa" id="XM_030979712">
    <property type="protein sequence ID" value="XP_030835572"/>
    <property type="gene ID" value="LOC593217"/>
</dbReference>
<dbReference type="KEGG" id="spu:593217"/>
<dbReference type="GO" id="GO:0003723">
    <property type="term" value="F:RNA binding"/>
    <property type="evidence" value="ECO:0007669"/>
    <property type="project" value="UniProtKB-UniRule"/>
</dbReference>
<keyword evidence="3" id="KW-0694">RNA-binding</keyword>
<name>A0A7M7NFE1_STRPU</name>
<organism evidence="6 7">
    <name type="scientific">Strongylocentrotus purpuratus</name>
    <name type="common">Purple sea urchin</name>
    <dbReference type="NCBI Taxonomy" id="7668"/>
    <lineage>
        <taxon>Eukaryota</taxon>
        <taxon>Metazoa</taxon>
        <taxon>Echinodermata</taxon>
        <taxon>Eleutherozoa</taxon>
        <taxon>Echinozoa</taxon>
        <taxon>Echinoidea</taxon>
        <taxon>Euechinoidea</taxon>
        <taxon>Echinacea</taxon>
        <taxon>Camarodonta</taxon>
        <taxon>Echinidea</taxon>
        <taxon>Strongylocentrotidae</taxon>
        <taxon>Strongylocentrotus</taxon>
    </lineage>
</organism>
<dbReference type="GeneID" id="593217"/>
<dbReference type="Gene3D" id="3.30.70.330">
    <property type="match status" value="1"/>
</dbReference>
<feature type="compositionally biased region" description="Basic and acidic residues" evidence="4">
    <location>
        <begin position="375"/>
        <end position="448"/>
    </location>
</feature>
<dbReference type="InterPro" id="IPR000504">
    <property type="entry name" value="RRM_dom"/>
</dbReference>
<dbReference type="AlphaFoldDB" id="A0A7M7NFE1"/>
<dbReference type="OMA" id="HRTEFGG"/>
<evidence type="ECO:0000256" key="3">
    <source>
        <dbReference type="PROSITE-ProRule" id="PRU00176"/>
    </source>
</evidence>
<dbReference type="RefSeq" id="XP_030835572.1">
    <property type="nucleotide sequence ID" value="XM_030979712.1"/>
</dbReference>
<feature type="region of interest" description="Disordered" evidence="4">
    <location>
        <begin position="1"/>
        <end position="33"/>
    </location>
</feature>
<evidence type="ECO:0000259" key="5">
    <source>
        <dbReference type="PROSITE" id="PS50102"/>
    </source>
</evidence>
<evidence type="ECO:0000313" key="6">
    <source>
        <dbReference type="EnsemblMetazoa" id="XP_030835572"/>
    </source>
</evidence>
<feature type="compositionally biased region" description="Acidic residues" evidence="4">
    <location>
        <begin position="1"/>
        <end position="11"/>
    </location>
</feature>
<feature type="compositionally biased region" description="Basic and acidic residues" evidence="4">
    <location>
        <begin position="288"/>
        <end position="332"/>
    </location>
</feature>
<dbReference type="InParanoid" id="A0A7M7NFE1"/>
<sequence>MEELEPDELMDGEFLQVDSTGDQSMDGLSQESIDAGGLDFQMTDEDVMGKIDPESVIDSVECDLDDINDDAINITADDDQLLTEDEACDQVEETKERRPGTGRVGGRNLWVCNLSKTTRAADLKAAFSKYGKVAGAKVVTNARSPGTLCYGFVMMSASSEAQRAMNHLHRTELHGRTIHVEWAGNDPVPGGRNQPLIPPSLLLAEKEKEKEREKEKAKEVANAATVAVKTEKEEEAKPANGEEKTGDNVDMKPPATSPAGKSPAKPGEEKPTITTEPGSEVDTTAQPDSKEKTDKDKEKDKKDILSFGEAEREMREAERRRERGRSDQFRRQRDLRRRTREEEEDKVSRELEQQLKILQIKLIRHRIEREHRAAVKRTMDARGMPMHEMDAYMGEQKRRMETGLTEQTRREEPARREEPTRREKPTRRPEPWEENFPRRDVRETREPRNAAPPHPRQEAPRRVDPPKREEPPRREPHVPGRFGGEKDERREREPKRDRGNFNQDRNRFDAGGDTHAQRRSSPVRNKPQASRGDNWKQDHHSSSSSSDTRRVTSGDHDSWKQNQATRQTSDRIIELNNALGNLLSSMNASTGASSYGLERHNLPADTRFDSFQGTQGMRRF</sequence>
<feature type="region of interest" description="Disordered" evidence="4">
    <location>
        <begin position="375"/>
        <end position="570"/>
    </location>
</feature>
<dbReference type="OrthoDB" id="6159259at2759"/>
<dbReference type="InterPro" id="IPR051738">
    <property type="entry name" value="SAF_Modulators"/>
</dbReference>
<dbReference type="Pfam" id="PF00076">
    <property type="entry name" value="RRM_1"/>
    <property type="match status" value="1"/>
</dbReference>
<dbReference type="Proteomes" id="UP000007110">
    <property type="component" value="Unassembled WGS sequence"/>
</dbReference>
<dbReference type="GO" id="GO:0005634">
    <property type="term" value="C:nucleus"/>
    <property type="evidence" value="ECO:0000318"/>
    <property type="project" value="GO_Central"/>
</dbReference>
<keyword evidence="2" id="KW-0539">Nucleus</keyword>
<feature type="compositionally biased region" description="Polar residues" evidence="4">
    <location>
        <begin position="272"/>
        <end position="287"/>
    </location>
</feature>
<evidence type="ECO:0000256" key="2">
    <source>
        <dbReference type="ARBA" id="ARBA00023242"/>
    </source>
</evidence>
<dbReference type="GO" id="GO:0043565">
    <property type="term" value="F:sequence-specific DNA binding"/>
    <property type="evidence" value="ECO:0000318"/>
    <property type="project" value="GO_Central"/>
</dbReference>
<dbReference type="GO" id="GO:0050684">
    <property type="term" value="P:regulation of mRNA processing"/>
    <property type="evidence" value="ECO:0000318"/>
    <property type="project" value="GO_Central"/>
</dbReference>
<keyword evidence="7" id="KW-1185">Reference proteome</keyword>
<evidence type="ECO:0000313" key="7">
    <source>
        <dbReference type="Proteomes" id="UP000007110"/>
    </source>
</evidence>